<sequence>MIGFVSYAVMANWPETGVIAASFVYGLVNQSSSSDSCQIYGLRVLGSLMEEVGPVSGQFRSIVGLGYRFGGHGSQSTEESDHFKLLEADGDSLLVGARLGVNLNAVVITLEALIQKLVSAVQLTHIDWELLKWHRLMTRIVCHEVRGRVHCGSTPEDVFSAKKMREALIQKLVSAVQLTHIDWELLKWHRLMTRIVCHEVRGRYTTGLRQKTSLRRRK</sequence>
<dbReference type="Proteomes" id="UP000270094">
    <property type="component" value="Unassembled WGS sequence"/>
</dbReference>
<organism evidence="1 2">
    <name type="scientific">Strongylus vulgaris</name>
    <name type="common">Blood worm</name>
    <dbReference type="NCBI Taxonomy" id="40348"/>
    <lineage>
        <taxon>Eukaryota</taxon>
        <taxon>Metazoa</taxon>
        <taxon>Ecdysozoa</taxon>
        <taxon>Nematoda</taxon>
        <taxon>Chromadorea</taxon>
        <taxon>Rhabditida</taxon>
        <taxon>Rhabditina</taxon>
        <taxon>Rhabditomorpha</taxon>
        <taxon>Strongyloidea</taxon>
        <taxon>Strongylidae</taxon>
        <taxon>Strongylus</taxon>
    </lineage>
</organism>
<dbReference type="EMBL" id="UYYB01097274">
    <property type="protein sequence ID" value="VDM76583.1"/>
    <property type="molecule type" value="Genomic_DNA"/>
</dbReference>
<dbReference type="OrthoDB" id="5866754at2759"/>
<name>A0A3P7J7M3_STRVU</name>
<dbReference type="AlphaFoldDB" id="A0A3P7J7M3"/>
<evidence type="ECO:0000313" key="2">
    <source>
        <dbReference type="Proteomes" id="UP000270094"/>
    </source>
</evidence>
<protein>
    <submittedName>
        <fullName evidence="1">Uncharacterized protein</fullName>
    </submittedName>
</protein>
<proteinExistence type="predicted"/>
<evidence type="ECO:0000313" key="1">
    <source>
        <dbReference type="EMBL" id="VDM76583.1"/>
    </source>
</evidence>
<reference evidence="1 2" key="1">
    <citation type="submission" date="2018-11" db="EMBL/GenBank/DDBJ databases">
        <authorList>
            <consortium name="Pathogen Informatics"/>
        </authorList>
    </citation>
    <scope>NUCLEOTIDE SEQUENCE [LARGE SCALE GENOMIC DNA]</scope>
</reference>
<keyword evidence="2" id="KW-1185">Reference proteome</keyword>
<gene>
    <name evidence="1" type="ORF">SVUK_LOCUS11581</name>
</gene>
<accession>A0A3P7J7M3</accession>